<feature type="compositionally biased region" description="Basic and acidic residues" evidence="4">
    <location>
        <begin position="314"/>
        <end position="328"/>
    </location>
</feature>
<dbReference type="AlphaFoldDB" id="A0A803LK44"/>
<dbReference type="PANTHER" id="PTHR45831">
    <property type="entry name" value="LD24721P"/>
    <property type="match status" value="1"/>
</dbReference>
<keyword evidence="1" id="KW-0677">Repeat</keyword>
<reference evidence="5" key="1">
    <citation type="journal article" date="2017" name="Nature">
        <title>The genome of Chenopodium quinoa.</title>
        <authorList>
            <person name="Jarvis D.E."/>
            <person name="Ho Y.S."/>
            <person name="Lightfoot D.J."/>
            <person name="Schmoeckel S.M."/>
            <person name="Li B."/>
            <person name="Borm T.J.A."/>
            <person name="Ohyanagi H."/>
            <person name="Mineta K."/>
            <person name="Michell C.T."/>
            <person name="Saber N."/>
            <person name="Kharbatia N.M."/>
            <person name="Rupper R.R."/>
            <person name="Sharp A.R."/>
            <person name="Dally N."/>
            <person name="Boughton B.A."/>
            <person name="Woo Y.H."/>
            <person name="Gao G."/>
            <person name="Schijlen E.G.W.M."/>
            <person name="Guo X."/>
            <person name="Momin A.A."/>
            <person name="Negrao S."/>
            <person name="Al-Babili S."/>
            <person name="Gehring C."/>
            <person name="Roessner U."/>
            <person name="Jung C."/>
            <person name="Murphy K."/>
            <person name="Arold S.T."/>
            <person name="Gojobori T."/>
            <person name="van der Linden C.G."/>
            <person name="van Loo E.N."/>
            <person name="Jellen E.N."/>
            <person name="Maughan P.J."/>
            <person name="Tester M."/>
        </authorList>
    </citation>
    <scope>NUCLEOTIDE SEQUENCE [LARGE SCALE GENOMIC DNA]</scope>
    <source>
        <strain evidence="5">cv. PI 614886</strain>
    </source>
</reference>
<dbReference type="Gramene" id="AUR62014341-RA">
    <property type="protein sequence ID" value="AUR62014341-RA:cds"/>
    <property type="gene ID" value="AUR62014341"/>
</dbReference>
<feature type="compositionally biased region" description="Polar residues" evidence="4">
    <location>
        <begin position="416"/>
        <end position="441"/>
    </location>
</feature>
<dbReference type="OMA" id="NCVEHAS"/>
<proteinExistence type="predicted"/>
<dbReference type="SUPFAM" id="SSF48452">
    <property type="entry name" value="TPR-like"/>
    <property type="match status" value="1"/>
</dbReference>
<dbReference type="InterPro" id="IPR019734">
    <property type="entry name" value="TPR_rpt"/>
</dbReference>
<sequence length="582" mass="64560">MANLRTDAPISRRITRAFLDFLDSDVLNPAPRRVFEKLAMAGVEPAPGVDLEGLEVAKDCLTEVFRLHQLPESEQPEPNLLLNIFSSRERDTESEVRISRSEEAQPGPSAENHATGDVSGTSKNQGNVEVRESSDTGVSKDELFGQFFDALEKIRFFRTTANGDDDHVLLDRATSMFHDAVNEMERSGCKIFDRKNLADALKTLGNKAVQSNEYSDAIERYTCAIALCENAVYYCNRAAAYTQMHKYNEAVKDCLKSIEIDPNYSKAYSRLGLAYYAQGKYSDAINRGYKRALELDPNNDAVKENLRVAEQKLNEEQEQRRRYQDSRNHSTGASGTQAVPPPFASVSFDAGTIPANFASMFTNIAGNASHNQNGQGRPAEVHHETQFPFASTNFDSNAIPSDIASMFMNMAGGTFQGQESQSRSAEQNHDSGPTNPLSNFASMFMNMAGQGSHGQGSQDQPQGGNNAGVDGPEINAGSASFSFNFNEQTPEDLNRTLRSMMGMFSGDLKEINRVMMMEDLPRDNCNKPINMITNSLVCRSCYLHDIYMIFTEIDDGKVLGNPQEKFRVMKTCLKITAMSQYM</sequence>
<evidence type="ECO:0000256" key="2">
    <source>
        <dbReference type="ARBA" id="ARBA00022803"/>
    </source>
</evidence>
<dbReference type="Gene3D" id="1.25.40.10">
    <property type="entry name" value="Tetratricopeptide repeat domain"/>
    <property type="match status" value="1"/>
</dbReference>
<dbReference type="PROSITE" id="PS50005">
    <property type="entry name" value="TPR"/>
    <property type="match status" value="2"/>
</dbReference>
<feature type="repeat" description="TPR" evidence="3">
    <location>
        <begin position="231"/>
        <end position="264"/>
    </location>
</feature>
<evidence type="ECO:0000256" key="1">
    <source>
        <dbReference type="ARBA" id="ARBA00022737"/>
    </source>
</evidence>
<dbReference type="Pfam" id="PF00515">
    <property type="entry name" value="TPR_1"/>
    <property type="match status" value="1"/>
</dbReference>
<feature type="compositionally biased region" description="Low complexity" evidence="4">
    <location>
        <begin position="455"/>
        <end position="464"/>
    </location>
</feature>
<keyword evidence="6" id="KW-1185">Reference proteome</keyword>
<evidence type="ECO:0008006" key="7">
    <source>
        <dbReference type="Google" id="ProtNLM"/>
    </source>
</evidence>
<feature type="compositionally biased region" description="Basic and acidic residues" evidence="4">
    <location>
        <begin position="92"/>
        <end position="103"/>
    </location>
</feature>
<feature type="region of interest" description="Disordered" evidence="4">
    <location>
        <begin position="314"/>
        <end position="343"/>
    </location>
</feature>
<feature type="repeat" description="TPR" evidence="3">
    <location>
        <begin position="265"/>
        <end position="299"/>
    </location>
</feature>
<dbReference type="SMART" id="SM00028">
    <property type="entry name" value="TPR"/>
    <property type="match status" value="3"/>
</dbReference>
<dbReference type="GO" id="GO:0060090">
    <property type="term" value="F:molecular adaptor activity"/>
    <property type="evidence" value="ECO:0007669"/>
    <property type="project" value="TreeGrafter"/>
</dbReference>
<evidence type="ECO:0000313" key="5">
    <source>
        <dbReference type="EnsemblPlants" id="AUR62014341-RA:cds"/>
    </source>
</evidence>
<dbReference type="GO" id="GO:0072380">
    <property type="term" value="C:TRC complex"/>
    <property type="evidence" value="ECO:0007669"/>
    <property type="project" value="TreeGrafter"/>
</dbReference>
<dbReference type="PANTHER" id="PTHR45831:SF2">
    <property type="entry name" value="LD24721P"/>
    <property type="match status" value="1"/>
</dbReference>
<evidence type="ECO:0000313" key="6">
    <source>
        <dbReference type="Proteomes" id="UP000596660"/>
    </source>
</evidence>
<dbReference type="FunFam" id="1.25.40.10:FF:000330">
    <property type="entry name" value="Tetratricopeptide repeat (TPR)-like superfamily protein"/>
    <property type="match status" value="1"/>
</dbReference>
<dbReference type="EnsemblPlants" id="AUR62014341-RA">
    <property type="protein sequence ID" value="AUR62014341-RA:cds"/>
    <property type="gene ID" value="AUR62014341"/>
</dbReference>
<dbReference type="InterPro" id="IPR011990">
    <property type="entry name" value="TPR-like_helical_dom_sf"/>
</dbReference>
<reference evidence="5" key="2">
    <citation type="submission" date="2021-03" db="UniProtKB">
        <authorList>
            <consortium name="EnsemblPlants"/>
        </authorList>
    </citation>
    <scope>IDENTIFICATION</scope>
</reference>
<dbReference type="Pfam" id="PF13414">
    <property type="entry name" value="TPR_11"/>
    <property type="match status" value="1"/>
</dbReference>
<organism evidence="5 6">
    <name type="scientific">Chenopodium quinoa</name>
    <name type="common">Quinoa</name>
    <dbReference type="NCBI Taxonomy" id="63459"/>
    <lineage>
        <taxon>Eukaryota</taxon>
        <taxon>Viridiplantae</taxon>
        <taxon>Streptophyta</taxon>
        <taxon>Embryophyta</taxon>
        <taxon>Tracheophyta</taxon>
        <taxon>Spermatophyta</taxon>
        <taxon>Magnoliopsida</taxon>
        <taxon>eudicotyledons</taxon>
        <taxon>Gunneridae</taxon>
        <taxon>Pentapetalae</taxon>
        <taxon>Caryophyllales</taxon>
        <taxon>Chenopodiaceae</taxon>
        <taxon>Chenopodioideae</taxon>
        <taxon>Atripliceae</taxon>
        <taxon>Chenopodium</taxon>
    </lineage>
</organism>
<dbReference type="GO" id="GO:0006620">
    <property type="term" value="P:post-translational protein targeting to endoplasmic reticulum membrane"/>
    <property type="evidence" value="ECO:0007669"/>
    <property type="project" value="TreeGrafter"/>
</dbReference>
<feature type="compositionally biased region" description="Polar residues" evidence="4">
    <location>
        <begin position="118"/>
        <end position="127"/>
    </location>
</feature>
<evidence type="ECO:0000256" key="4">
    <source>
        <dbReference type="SAM" id="MobiDB-lite"/>
    </source>
</evidence>
<dbReference type="GO" id="GO:0016020">
    <property type="term" value="C:membrane"/>
    <property type="evidence" value="ECO:0007669"/>
    <property type="project" value="TreeGrafter"/>
</dbReference>
<feature type="region of interest" description="Disordered" evidence="4">
    <location>
        <begin position="415"/>
        <end position="473"/>
    </location>
</feature>
<evidence type="ECO:0000256" key="3">
    <source>
        <dbReference type="PROSITE-ProRule" id="PRU00339"/>
    </source>
</evidence>
<keyword evidence="2 3" id="KW-0802">TPR repeat</keyword>
<name>A0A803LK44_CHEQI</name>
<dbReference type="Proteomes" id="UP000596660">
    <property type="component" value="Unplaced"/>
</dbReference>
<feature type="region of interest" description="Disordered" evidence="4">
    <location>
        <begin position="92"/>
        <end position="137"/>
    </location>
</feature>
<accession>A0A803LK44</accession>
<protein>
    <recommendedName>
        <fullName evidence="7">Small glutamine-rich tetratricopeptide repeat-containing protein</fullName>
    </recommendedName>
</protein>
<dbReference type="InterPro" id="IPR047150">
    <property type="entry name" value="SGT"/>
</dbReference>